<accession>A0A183TQW9</accession>
<reference evidence="3" key="1">
    <citation type="submission" date="2016-06" db="UniProtKB">
        <authorList>
            <consortium name="WormBaseParasite"/>
        </authorList>
    </citation>
    <scope>IDENTIFICATION</scope>
</reference>
<evidence type="ECO:0000313" key="1">
    <source>
        <dbReference type="EMBL" id="VDM05253.1"/>
    </source>
</evidence>
<protein>
    <submittedName>
        <fullName evidence="3">Endo/exonuclease/phosphatase domain-containing protein</fullName>
    </submittedName>
</protein>
<proteinExistence type="predicted"/>
<organism evidence="3">
    <name type="scientific">Schistocephalus solidus</name>
    <name type="common">Tapeworm</name>
    <dbReference type="NCBI Taxonomy" id="70667"/>
    <lineage>
        <taxon>Eukaryota</taxon>
        <taxon>Metazoa</taxon>
        <taxon>Spiralia</taxon>
        <taxon>Lophotrochozoa</taxon>
        <taxon>Platyhelminthes</taxon>
        <taxon>Cestoda</taxon>
        <taxon>Eucestoda</taxon>
        <taxon>Diphyllobothriidea</taxon>
        <taxon>Diphyllobothriidae</taxon>
        <taxon>Schistocephalus</taxon>
    </lineage>
</organism>
<evidence type="ECO:0000313" key="3">
    <source>
        <dbReference type="WBParaSite" id="SSLN_0001958501-mRNA-1"/>
    </source>
</evidence>
<gene>
    <name evidence="1" type="ORF">SSLN_LOCUS18867</name>
</gene>
<reference evidence="1 2" key="2">
    <citation type="submission" date="2018-11" db="EMBL/GenBank/DDBJ databases">
        <authorList>
            <consortium name="Pathogen Informatics"/>
        </authorList>
    </citation>
    <scope>NUCLEOTIDE SEQUENCE [LARGE SCALE GENOMIC DNA]</scope>
    <source>
        <strain evidence="1 2">NST_G2</strain>
    </source>
</reference>
<dbReference type="Proteomes" id="UP000275846">
    <property type="component" value="Unassembled WGS sequence"/>
</dbReference>
<dbReference type="EMBL" id="UYSU01045550">
    <property type="protein sequence ID" value="VDM05253.1"/>
    <property type="molecule type" value="Genomic_DNA"/>
</dbReference>
<evidence type="ECO:0000313" key="2">
    <source>
        <dbReference type="Proteomes" id="UP000275846"/>
    </source>
</evidence>
<keyword evidence="2" id="KW-1185">Reference proteome</keyword>
<dbReference type="WBParaSite" id="SSLN_0001958501-mRNA-1">
    <property type="protein sequence ID" value="SSLN_0001958501-mRNA-1"/>
    <property type="gene ID" value="SSLN_0001958501"/>
</dbReference>
<name>A0A183TQW9_SCHSO</name>
<sequence length="123" mass="12555">MKSVRISSYNGDFSGRGGCVGGGIHGGGVGRDAIGVGKGGGSDDIDDGVGCVDIGDSLGRLLVGINARLRSLRLPLRGEKLATIVSIYAPTTSSDEANNKFCEDLHVLLATVAKVDKLIVLGD</sequence>
<dbReference type="AlphaFoldDB" id="A0A183TQW9"/>
<dbReference type="OrthoDB" id="10030815at2759"/>